<feature type="compositionally biased region" description="Basic residues" evidence="1">
    <location>
        <begin position="31"/>
        <end position="48"/>
    </location>
</feature>
<feature type="region of interest" description="Disordered" evidence="1">
    <location>
        <begin position="1"/>
        <end position="48"/>
    </location>
</feature>
<evidence type="ECO:0000313" key="3">
    <source>
        <dbReference type="Proteomes" id="UP000046155"/>
    </source>
</evidence>
<dbReference type="EMBL" id="CDRZ01000270">
    <property type="protein sequence ID" value="CEO90044.1"/>
    <property type="molecule type" value="Genomic_DNA"/>
</dbReference>
<evidence type="ECO:0000256" key="1">
    <source>
        <dbReference type="SAM" id="MobiDB-lite"/>
    </source>
</evidence>
<feature type="compositionally biased region" description="Acidic residues" evidence="1">
    <location>
        <begin position="9"/>
        <end position="18"/>
    </location>
</feature>
<dbReference type="RefSeq" id="WP_156972295.1">
    <property type="nucleotide sequence ID" value="NZ_CDRZ01000270.1"/>
</dbReference>
<accession>A0A0B7MHC7</accession>
<sequence>MDEQKQDTEEPLFVEEDTGSAPVVNINKNINKNKSKPRVINRRGRLKK</sequence>
<name>A0A0B7MHC7_9FIRM</name>
<dbReference type="AlphaFoldDB" id="A0A0B7MHC7"/>
<gene>
    <name evidence="2" type="ORF">SSCH_700031</name>
</gene>
<protein>
    <submittedName>
        <fullName evidence="2">Uncharacterized protein</fullName>
    </submittedName>
</protein>
<dbReference type="Proteomes" id="UP000046155">
    <property type="component" value="Unassembled WGS sequence"/>
</dbReference>
<evidence type="ECO:0000313" key="2">
    <source>
        <dbReference type="EMBL" id="CEO90044.1"/>
    </source>
</evidence>
<proteinExistence type="predicted"/>
<keyword evidence="3" id="KW-1185">Reference proteome</keyword>
<organism evidence="2 3">
    <name type="scientific">Syntrophaceticus schinkii</name>
    <dbReference type="NCBI Taxonomy" id="499207"/>
    <lineage>
        <taxon>Bacteria</taxon>
        <taxon>Bacillati</taxon>
        <taxon>Bacillota</taxon>
        <taxon>Clostridia</taxon>
        <taxon>Thermoanaerobacterales</taxon>
        <taxon>Thermoanaerobacterales Family III. Incertae Sedis</taxon>
        <taxon>Syntrophaceticus</taxon>
    </lineage>
</organism>
<reference evidence="3" key="1">
    <citation type="submission" date="2015-01" db="EMBL/GenBank/DDBJ databases">
        <authorList>
            <person name="Manzoor Shahid"/>
            <person name="Zubair Saima"/>
        </authorList>
    </citation>
    <scope>NUCLEOTIDE SEQUENCE [LARGE SCALE GENOMIC DNA]</scope>
    <source>
        <strain evidence="3">Sp3</strain>
    </source>
</reference>